<reference evidence="6" key="1">
    <citation type="submission" date="2022-01" db="EMBL/GenBank/DDBJ databases">
        <title>Genome sequnece data of strain Bradyrhizobium sp. nov.</title>
        <authorList>
            <person name="Zhang J."/>
        </authorList>
    </citation>
    <scope>NUCLEOTIDE SEQUENCE</scope>
    <source>
        <strain evidence="7">WYCCWR 12774</strain>
        <strain evidence="6">WYCCWR 13023</strain>
    </source>
</reference>
<dbReference type="GO" id="GO:0015940">
    <property type="term" value="P:pantothenate biosynthetic process"/>
    <property type="evidence" value="ECO:0007669"/>
    <property type="project" value="UniProtKB-KW"/>
</dbReference>
<keyword evidence="4" id="KW-0566">Pantothenate biosynthesis</keyword>
<evidence type="ECO:0000256" key="4">
    <source>
        <dbReference type="ARBA" id="ARBA00022655"/>
    </source>
</evidence>
<comment type="subunit">
    <text evidence="2">Homodecamer; pentamer of dimers.</text>
</comment>
<dbReference type="EC" id="2.1.2.11" evidence="3"/>
<dbReference type="SUPFAM" id="SSF51621">
    <property type="entry name" value="Phosphoenolpyruvate/pyruvate domain"/>
    <property type="match status" value="1"/>
</dbReference>
<keyword evidence="8" id="KW-1185">Reference proteome</keyword>
<dbReference type="GO" id="GO:0000287">
    <property type="term" value="F:magnesium ion binding"/>
    <property type="evidence" value="ECO:0007669"/>
    <property type="project" value="TreeGrafter"/>
</dbReference>
<dbReference type="InterPro" id="IPR040442">
    <property type="entry name" value="Pyrv_kinase-like_dom_sf"/>
</dbReference>
<accession>A0A9X1RJT2</accession>
<proteinExistence type="inferred from homology"/>
<dbReference type="PANTHER" id="PTHR20881">
    <property type="entry name" value="3-METHYL-2-OXOBUTANOATE HYDROXYMETHYLTRANSFERASE"/>
    <property type="match status" value="1"/>
</dbReference>
<dbReference type="InterPro" id="IPR015813">
    <property type="entry name" value="Pyrv/PenolPyrv_kinase-like_dom"/>
</dbReference>
<dbReference type="Proteomes" id="UP001139054">
    <property type="component" value="Unassembled WGS sequence"/>
</dbReference>
<sequence length="288" mass="31419">MGANSENWNDMPRIYDWAAREAERTVTVADLRASRKSGKRYTQVTAETAEEAAAAEQAGIEMLVTRARNVEAVRRGSKHLFVTAALGFADAVTQDDILRTALKALSDGADAVITARGMATVSMLAAEDIPVVGHLGLVPRKSTWLGRLRAFGKYAEEALALFQRFRRLEEAGAFAVECEVIPARVMSEIRRRIGLVTVSLGSGPDADVIFLFTEDICGGEGRRPRHARVYGDLQALQERIKQERVKALSAFRADVTANGFPGPQEISDIADDEYAAFVSRLKDSGFGD</sequence>
<keyword evidence="5 6" id="KW-0808">Transferase</keyword>
<evidence type="ECO:0000256" key="5">
    <source>
        <dbReference type="ARBA" id="ARBA00022679"/>
    </source>
</evidence>
<dbReference type="Proteomes" id="UP001139012">
    <property type="component" value="Unassembled WGS sequence"/>
</dbReference>
<evidence type="ECO:0000256" key="2">
    <source>
        <dbReference type="ARBA" id="ARBA00011424"/>
    </source>
</evidence>
<protein>
    <recommendedName>
        <fullName evidence="3">3-methyl-2-oxobutanoate hydroxymethyltransferase</fullName>
        <ecNumber evidence="3">2.1.2.11</ecNumber>
    </recommendedName>
</protein>
<dbReference type="EMBL" id="JAKLUA010000024">
    <property type="protein sequence ID" value="MCG2672767.1"/>
    <property type="molecule type" value="Genomic_DNA"/>
</dbReference>
<evidence type="ECO:0000313" key="6">
    <source>
        <dbReference type="EMBL" id="MCG2631974.1"/>
    </source>
</evidence>
<dbReference type="Pfam" id="PF02548">
    <property type="entry name" value="Pantoate_transf"/>
    <property type="match status" value="1"/>
</dbReference>
<evidence type="ECO:0000313" key="7">
    <source>
        <dbReference type="EMBL" id="MCG2672767.1"/>
    </source>
</evidence>
<dbReference type="EMBL" id="JAKLTY010000034">
    <property type="protein sequence ID" value="MCG2631974.1"/>
    <property type="molecule type" value="Genomic_DNA"/>
</dbReference>
<evidence type="ECO:0000256" key="3">
    <source>
        <dbReference type="ARBA" id="ARBA00012618"/>
    </source>
</evidence>
<dbReference type="RefSeq" id="WP_232995600.1">
    <property type="nucleotide sequence ID" value="NZ_JAKLTY010000034.1"/>
</dbReference>
<dbReference type="GO" id="GO:0003864">
    <property type="term" value="F:3-methyl-2-oxobutanoate hydroxymethyltransferase activity"/>
    <property type="evidence" value="ECO:0007669"/>
    <property type="project" value="UniProtKB-EC"/>
</dbReference>
<evidence type="ECO:0000313" key="8">
    <source>
        <dbReference type="Proteomes" id="UP001139012"/>
    </source>
</evidence>
<gene>
    <name evidence="7" type="ORF">L6637_38160</name>
    <name evidence="6" type="ORF">L6654_35745</name>
</gene>
<evidence type="ECO:0000256" key="1">
    <source>
        <dbReference type="ARBA" id="ARBA00008676"/>
    </source>
</evidence>
<evidence type="ECO:0000313" key="9">
    <source>
        <dbReference type="Proteomes" id="UP001139054"/>
    </source>
</evidence>
<dbReference type="Gene3D" id="3.20.20.60">
    <property type="entry name" value="Phosphoenolpyruvate-binding domains"/>
    <property type="match status" value="1"/>
</dbReference>
<dbReference type="InterPro" id="IPR003700">
    <property type="entry name" value="Pantoate_hydroxy_MeTrfase"/>
</dbReference>
<comment type="caution">
    <text evidence="6">The sequence shown here is derived from an EMBL/GenBank/DDBJ whole genome shotgun (WGS) entry which is preliminary data.</text>
</comment>
<dbReference type="PANTHER" id="PTHR20881:SF0">
    <property type="entry name" value="3-METHYL-2-OXOBUTANOATE HYDROXYMETHYLTRANSFERASE"/>
    <property type="match status" value="1"/>
</dbReference>
<organism evidence="6 9">
    <name type="scientific">Bradyrhizobium zhengyangense</name>
    <dbReference type="NCBI Taxonomy" id="2911009"/>
    <lineage>
        <taxon>Bacteria</taxon>
        <taxon>Pseudomonadati</taxon>
        <taxon>Pseudomonadota</taxon>
        <taxon>Alphaproteobacteria</taxon>
        <taxon>Hyphomicrobiales</taxon>
        <taxon>Nitrobacteraceae</taxon>
        <taxon>Bradyrhizobium</taxon>
    </lineage>
</organism>
<dbReference type="AlphaFoldDB" id="A0A9X1RJT2"/>
<name>A0A9X1RJT2_9BRAD</name>
<comment type="similarity">
    <text evidence="1">Belongs to the PanB family.</text>
</comment>